<dbReference type="Gene3D" id="3.20.20.120">
    <property type="entry name" value="Enolase-like C-terminal domain"/>
    <property type="match status" value="1"/>
</dbReference>
<dbReference type="PANTHER" id="PTHR11902:SF1">
    <property type="entry name" value="ENOLASE"/>
    <property type="match status" value="1"/>
</dbReference>
<dbReference type="Proteomes" id="UP001597319">
    <property type="component" value="Unassembled WGS sequence"/>
</dbReference>
<comment type="similarity">
    <text evidence="2 10">Belongs to the enolase family.</text>
</comment>
<evidence type="ECO:0000256" key="6">
    <source>
        <dbReference type="ARBA" id="ARBA00022842"/>
    </source>
</evidence>
<dbReference type="SMART" id="SM01193">
    <property type="entry name" value="Enolase_N"/>
    <property type="match status" value="1"/>
</dbReference>
<evidence type="ECO:0000259" key="11">
    <source>
        <dbReference type="SMART" id="SM01192"/>
    </source>
</evidence>
<dbReference type="GO" id="GO:0004634">
    <property type="term" value="F:phosphopyruvate hydratase activity"/>
    <property type="evidence" value="ECO:0007669"/>
    <property type="project" value="UniProtKB-EC"/>
</dbReference>
<dbReference type="InterPro" id="IPR020811">
    <property type="entry name" value="Enolase_N"/>
</dbReference>
<dbReference type="RefSeq" id="WP_378294893.1">
    <property type="nucleotide sequence ID" value="NZ_JBHULE010000035.1"/>
</dbReference>
<evidence type="ECO:0000256" key="2">
    <source>
        <dbReference type="ARBA" id="ARBA00009604"/>
    </source>
</evidence>
<comment type="catalytic activity">
    <reaction evidence="10">
        <text>(2R)-2-phosphoglycerate = phosphoenolpyruvate + H2O</text>
        <dbReference type="Rhea" id="RHEA:10164"/>
        <dbReference type="ChEBI" id="CHEBI:15377"/>
        <dbReference type="ChEBI" id="CHEBI:58289"/>
        <dbReference type="ChEBI" id="CHEBI:58702"/>
        <dbReference type="EC" id="4.2.1.11"/>
    </reaction>
</comment>
<evidence type="ECO:0000256" key="5">
    <source>
        <dbReference type="ARBA" id="ARBA00022525"/>
    </source>
</evidence>
<dbReference type="PIRSF" id="PIRSF001400">
    <property type="entry name" value="Enolase"/>
    <property type="match status" value="1"/>
</dbReference>
<dbReference type="EC" id="4.2.1.11" evidence="3 10"/>
<feature type="binding site" evidence="10">
    <location>
        <position position="162"/>
    </location>
    <ligand>
        <name>(2R)-2-phosphoglycerate</name>
        <dbReference type="ChEBI" id="CHEBI:58289"/>
    </ligand>
</feature>
<dbReference type="CDD" id="cd03313">
    <property type="entry name" value="enolase"/>
    <property type="match status" value="1"/>
</dbReference>
<keyword evidence="14" id="KW-1185">Reference proteome</keyword>
<feature type="binding site" evidence="10">
    <location>
        <position position="370"/>
    </location>
    <ligand>
        <name>(2R)-2-phosphoglycerate</name>
        <dbReference type="ChEBI" id="CHEBI:58289"/>
    </ligand>
</feature>
<dbReference type="InterPro" id="IPR000941">
    <property type="entry name" value="Enolase"/>
</dbReference>
<comment type="subcellular location">
    <subcellularLocation>
        <location evidence="10">Cytoplasm</location>
    </subcellularLocation>
    <subcellularLocation>
        <location evidence="10">Secreted</location>
    </subcellularLocation>
    <subcellularLocation>
        <location evidence="10">Cell surface</location>
    </subcellularLocation>
    <text evidence="10">Fractions of enolase are present in both the cytoplasm and on the cell surface.</text>
</comment>
<feature type="binding site" evidence="10">
    <location>
        <position position="369"/>
    </location>
    <ligand>
        <name>(2R)-2-phosphoglycerate</name>
        <dbReference type="ChEBI" id="CHEBI:58289"/>
    </ligand>
</feature>
<dbReference type="InterPro" id="IPR029017">
    <property type="entry name" value="Enolase-like_N"/>
</dbReference>
<name>A0ABW5LMN4_9FLAO</name>
<dbReference type="NCBIfam" id="TIGR01060">
    <property type="entry name" value="eno"/>
    <property type="match status" value="1"/>
</dbReference>
<keyword evidence="7 10" id="KW-0324">Glycolysis</keyword>
<accession>A0ABW5LMN4</accession>
<feature type="binding site" evidence="10">
    <location>
        <position position="315"/>
    </location>
    <ligand>
        <name>Mg(2+)</name>
        <dbReference type="ChEBI" id="CHEBI:18420"/>
    </ligand>
</feature>
<keyword evidence="8 10" id="KW-0456">Lyase</keyword>
<evidence type="ECO:0000256" key="8">
    <source>
        <dbReference type="ARBA" id="ARBA00023239"/>
    </source>
</evidence>
<evidence type="ECO:0000256" key="9">
    <source>
        <dbReference type="ARBA" id="ARBA00045763"/>
    </source>
</evidence>
<feature type="binding site" evidence="10">
    <location>
        <position position="340"/>
    </location>
    <ligand>
        <name>(2R)-2-phosphoglycerate</name>
        <dbReference type="ChEBI" id="CHEBI:58289"/>
    </ligand>
</feature>
<evidence type="ECO:0000256" key="1">
    <source>
        <dbReference type="ARBA" id="ARBA00005031"/>
    </source>
</evidence>
<feature type="binding site" evidence="10">
    <location>
        <position position="241"/>
    </location>
    <ligand>
        <name>Mg(2+)</name>
        <dbReference type="ChEBI" id="CHEBI:18420"/>
    </ligand>
</feature>
<evidence type="ECO:0000256" key="7">
    <source>
        <dbReference type="ARBA" id="ARBA00023152"/>
    </source>
</evidence>
<dbReference type="HAMAP" id="MF_00318">
    <property type="entry name" value="Enolase"/>
    <property type="match status" value="1"/>
</dbReference>
<feature type="domain" description="Enolase N-terminal" evidence="12">
    <location>
        <begin position="4"/>
        <end position="133"/>
    </location>
</feature>
<dbReference type="PRINTS" id="PR00148">
    <property type="entry name" value="ENOLASE"/>
</dbReference>
<dbReference type="SFLD" id="SFLDF00002">
    <property type="entry name" value="enolase"/>
    <property type="match status" value="1"/>
</dbReference>
<evidence type="ECO:0000256" key="3">
    <source>
        <dbReference type="ARBA" id="ARBA00012058"/>
    </source>
</evidence>
<dbReference type="EMBL" id="JBHULE010000035">
    <property type="protein sequence ID" value="MFD2565064.1"/>
    <property type="molecule type" value="Genomic_DNA"/>
</dbReference>
<dbReference type="InterPro" id="IPR020809">
    <property type="entry name" value="Enolase_CS"/>
</dbReference>
<keyword evidence="10" id="KW-0963">Cytoplasm</keyword>
<feature type="active site" description="Proton acceptor" evidence="10">
    <location>
        <position position="340"/>
    </location>
</feature>
<dbReference type="SMART" id="SM01192">
    <property type="entry name" value="Enolase_C"/>
    <property type="match status" value="1"/>
</dbReference>
<comment type="function">
    <text evidence="9 10">Catalyzes the reversible conversion of 2-phosphoglycerate (2-PG) into phosphoenolpyruvate (PEP). It is essential for the degradation of carbohydrates via glycolysis.</text>
</comment>
<comment type="pathway">
    <text evidence="1 10">Carbohydrate degradation; glycolysis; pyruvate from D-glyceraldehyde 3-phosphate: step 4/5.</text>
</comment>
<evidence type="ECO:0000259" key="12">
    <source>
        <dbReference type="SMART" id="SM01193"/>
    </source>
</evidence>
<keyword evidence="10" id="KW-0479">Metal-binding</keyword>
<dbReference type="PANTHER" id="PTHR11902">
    <property type="entry name" value="ENOLASE"/>
    <property type="match status" value="1"/>
</dbReference>
<dbReference type="Gene3D" id="3.30.390.10">
    <property type="entry name" value="Enolase-like, N-terminal domain"/>
    <property type="match status" value="1"/>
</dbReference>
<dbReference type="InterPro" id="IPR020810">
    <property type="entry name" value="Enolase_C"/>
</dbReference>
<keyword evidence="5 10" id="KW-0964">Secreted</keyword>
<keyword evidence="6 10" id="KW-0460">Magnesium</keyword>
<feature type="binding site" evidence="10">
    <location>
        <position position="391"/>
    </location>
    <ligand>
        <name>(2R)-2-phosphoglycerate</name>
        <dbReference type="ChEBI" id="CHEBI:58289"/>
    </ligand>
</feature>
<organism evidence="13 14">
    <name type="scientific">Aquimarina rubra</name>
    <dbReference type="NCBI Taxonomy" id="1920033"/>
    <lineage>
        <taxon>Bacteria</taxon>
        <taxon>Pseudomonadati</taxon>
        <taxon>Bacteroidota</taxon>
        <taxon>Flavobacteriia</taxon>
        <taxon>Flavobacteriales</taxon>
        <taxon>Flavobacteriaceae</taxon>
        <taxon>Aquimarina</taxon>
    </lineage>
</organism>
<evidence type="ECO:0000256" key="4">
    <source>
        <dbReference type="ARBA" id="ARBA00017068"/>
    </source>
</evidence>
<evidence type="ECO:0000313" key="13">
    <source>
        <dbReference type="EMBL" id="MFD2565064.1"/>
    </source>
</evidence>
<gene>
    <name evidence="10 13" type="primary">eno</name>
    <name evidence="13" type="ORF">ACFSR1_20465</name>
</gene>
<feature type="binding site" evidence="10">
    <location>
        <position position="288"/>
    </location>
    <ligand>
        <name>Mg(2+)</name>
        <dbReference type="ChEBI" id="CHEBI:18420"/>
    </ligand>
</feature>
<feature type="active site" description="Proton donor" evidence="10">
    <location>
        <position position="204"/>
    </location>
</feature>
<reference evidence="14" key="1">
    <citation type="journal article" date="2019" name="Int. J. Syst. Evol. Microbiol.">
        <title>The Global Catalogue of Microorganisms (GCM) 10K type strain sequencing project: providing services to taxonomists for standard genome sequencing and annotation.</title>
        <authorList>
            <consortium name="The Broad Institute Genomics Platform"/>
            <consortium name="The Broad Institute Genome Sequencing Center for Infectious Disease"/>
            <person name="Wu L."/>
            <person name="Ma J."/>
        </authorList>
    </citation>
    <scope>NUCLEOTIDE SEQUENCE [LARGE SCALE GENOMIC DNA]</scope>
    <source>
        <strain evidence="14">KCTC 52274</strain>
    </source>
</reference>
<dbReference type="SFLD" id="SFLDG00178">
    <property type="entry name" value="enolase"/>
    <property type="match status" value="1"/>
</dbReference>
<dbReference type="SUPFAM" id="SSF51604">
    <property type="entry name" value="Enolase C-terminal domain-like"/>
    <property type="match status" value="1"/>
</dbReference>
<evidence type="ECO:0000256" key="10">
    <source>
        <dbReference type="HAMAP-Rule" id="MF_00318"/>
    </source>
</evidence>
<dbReference type="Pfam" id="PF03952">
    <property type="entry name" value="Enolase_N"/>
    <property type="match status" value="1"/>
</dbReference>
<dbReference type="SUPFAM" id="SSF54826">
    <property type="entry name" value="Enolase N-terminal domain-like"/>
    <property type="match status" value="1"/>
</dbReference>
<protein>
    <recommendedName>
        <fullName evidence="4 10">Enolase</fullName>
        <ecNumber evidence="3 10">4.2.1.11</ecNumber>
    </recommendedName>
    <alternativeName>
        <fullName evidence="10">2-phospho-D-glycerate hydro-lyase</fullName>
    </alternativeName>
    <alternativeName>
        <fullName evidence="10">2-phosphoglycerate dehydratase</fullName>
    </alternativeName>
</protein>
<dbReference type="SFLD" id="SFLDS00001">
    <property type="entry name" value="Enolase"/>
    <property type="match status" value="1"/>
</dbReference>
<dbReference type="Pfam" id="PF00113">
    <property type="entry name" value="Enolase_C"/>
    <property type="match status" value="1"/>
</dbReference>
<feature type="domain" description="Enolase C-terminal TIM barrel" evidence="11">
    <location>
        <begin position="138"/>
        <end position="428"/>
    </location>
</feature>
<comment type="cofactor">
    <cofactor evidence="10">
        <name>Mg(2+)</name>
        <dbReference type="ChEBI" id="CHEBI:18420"/>
    </cofactor>
    <text evidence="10">Binds a second Mg(2+) ion via substrate during catalysis.</text>
</comment>
<dbReference type="InterPro" id="IPR036849">
    <property type="entry name" value="Enolase-like_C_sf"/>
</dbReference>
<sequence>MSVIINIHARQILDSRGNPTVEVDVITENGVLGRAAVPSGASTGEHEAVELRDGGSDYMGKGVKKAVENVNTIIAEELLGYSVFDQNLLDQTMIELDGTPNKSKLGANAILGVSLAAAKAAANELNMPLYRYVGGVSANTLPVPMMNIINGGSHSDAPIAFQEFMVMPVKANDFTHAMQMGTEIFHNLKKVLHDRGLSTAVGDEGGFAPTLDGTEDALDSIALAVEKAGYKFGDEVMVALDCAAAEFFVDGKYDYTKFEGKTGVVRTSEEQADYLAELASKYPIISIEDGMDENDWEGWKYLTEKVGDKVQLVGDDLFVTNVERLSRGIENGIANSILIKVNQIGTLTETIAAVNMAHNAGYTSVMSHRSGETEDNTIADLAVALNTGQIKTGSASRSDRMAKYNQLLRIEEELGTVAYYPQEKAFKVKK</sequence>
<evidence type="ECO:0000313" key="14">
    <source>
        <dbReference type="Proteomes" id="UP001597319"/>
    </source>
</evidence>
<proteinExistence type="inferred from homology"/>
<dbReference type="PROSITE" id="PS00164">
    <property type="entry name" value="ENOLASE"/>
    <property type="match status" value="1"/>
</dbReference>
<comment type="caution">
    <text evidence="13">The sequence shown here is derived from an EMBL/GenBank/DDBJ whole genome shotgun (WGS) entry which is preliminary data.</text>
</comment>